<dbReference type="OrthoDB" id="2967280at2"/>
<proteinExistence type="predicted"/>
<dbReference type="RefSeq" id="WP_114915840.1">
    <property type="nucleotide sequence ID" value="NZ_CP024848.1"/>
</dbReference>
<accession>A0A345PEW5</accession>
<feature type="transmembrane region" description="Helical" evidence="1">
    <location>
        <begin position="16"/>
        <end position="34"/>
    </location>
</feature>
<evidence type="ECO:0000313" key="3">
    <source>
        <dbReference type="Proteomes" id="UP000253908"/>
    </source>
</evidence>
<name>A0A345PEW5_9BACI</name>
<dbReference type="Proteomes" id="UP000253908">
    <property type="component" value="Chromosome"/>
</dbReference>
<dbReference type="AlphaFoldDB" id="A0A345PEW5"/>
<keyword evidence="3" id="KW-1185">Reference proteome</keyword>
<organism evidence="2 3">
    <name type="scientific">Oceanobacillus zhaokaii</name>
    <dbReference type="NCBI Taxonomy" id="2052660"/>
    <lineage>
        <taxon>Bacteria</taxon>
        <taxon>Bacillati</taxon>
        <taxon>Bacillota</taxon>
        <taxon>Bacilli</taxon>
        <taxon>Bacillales</taxon>
        <taxon>Bacillaceae</taxon>
        <taxon>Oceanobacillus</taxon>
    </lineage>
</organism>
<keyword evidence="1" id="KW-1133">Transmembrane helix</keyword>
<keyword evidence="1" id="KW-0812">Transmembrane</keyword>
<protein>
    <submittedName>
        <fullName evidence="2">Uncharacterized protein</fullName>
    </submittedName>
</protein>
<sequence>MFLELLNELLSDFSPIYLYLSFLLSVVYFDYIQLDFRCAIDKNHAFIRKSHALKLDSLPRQQPISGAIKIHNWITNKTKRIEIPDDDNEAYSNSNISKDKIRGGQKWKKGLYSRSLKNIKLASCFCSLYF</sequence>
<reference evidence="3" key="1">
    <citation type="submission" date="2017-11" db="EMBL/GenBank/DDBJ databases">
        <authorList>
            <person name="Zhu W."/>
        </authorList>
    </citation>
    <scope>NUCLEOTIDE SEQUENCE [LARGE SCALE GENOMIC DNA]</scope>
    <source>
        <strain evidence="3">160</strain>
    </source>
</reference>
<dbReference type="EMBL" id="CP024848">
    <property type="protein sequence ID" value="AXI08545.1"/>
    <property type="molecule type" value="Genomic_DNA"/>
</dbReference>
<dbReference type="KEGG" id="ocn:CUC15_06260"/>
<evidence type="ECO:0000313" key="2">
    <source>
        <dbReference type="EMBL" id="AXI08545.1"/>
    </source>
</evidence>
<keyword evidence="1" id="KW-0472">Membrane</keyword>
<gene>
    <name evidence="2" type="ORF">CUC15_06260</name>
</gene>
<evidence type="ECO:0000256" key="1">
    <source>
        <dbReference type="SAM" id="Phobius"/>
    </source>
</evidence>